<evidence type="ECO:0008006" key="4">
    <source>
        <dbReference type="Google" id="ProtNLM"/>
    </source>
</evidence>
<keyword evidence="1" id="KW-0472">Membrane</keyword>
<dbReference type="RefSeq" id="WP_091937976.1">
    <property type="nucleotide sequence ID" value="NZ_FNCY01000009.1"/>
</dbReference>
<keyword evidence="1" id="KW-0812">Transmembrane</keyword>
<keyword evidence="3" id="KW-1185">Reference proteome</keyword>
<dbReference type="EMBL" id="FNCY01000009">
    <property type="protein sequence ID" value="SDH85520.1"/>
    <property type="molecule type" value="Genomic_DNA"/>
</dbReference>
<dbReference type="OrthoDB" id="8532329at2"/>
<protein>
    <recommendedName>
        <fullName evidence="4">Type II secretory pathway, pseudopilin PulG</fullName>
    </recommendedName>
</protein>
<sequence length="393" mass="43691">MTHHPIANDRRQEGNVIAILLVLMTVLMLGALTDQLVTIARPRHQTTEEVLAQAREALLGFAATYRDTHAEQSFGYLPCPNLDNDGISSLSCGLAQVSALGRLPWKSLDLPNYRDSTGECLWYAIGGRAKGSHKTSQLNWDTQGQFLVQDIAGKLQHETSPHALPLAIVIAPGRPLPGQESRHTQRSDQCADIGAPDEHLENVDNRWSSTTHTGNIVITIGDDTKANDRVVWLNASDIFERIKRRKDFGADIETMMDDLATYLSKLAPNQLPMPTKTQKGVALLIENYLATNPVIAKKNVIHHWRDNLLYAANGDSKAFVLELDGRVQTCRAVLFFAGERTPLQRRSTAEEREDWRMYLEGVNAKTFPNPGKYTGTRSFRPNNSSTDIARCIG</sequence>
<name>A0A1G8FTS4_9RHOO</name>
<dbReference type="STRING" id="83767.SAMN05660652_02424"/>
<dbReference type="Proteomes" id="UP000198607">
    <property type="component" value="Unassembled WGS sequence"/>
</dbReference>
<proteinExistence type="predicted"/>
<gene>
    <name evidence="2" type="ORF">SAMN05660652_02424</name>
</gene>
<organism evidence="2 3">
    <name type="scientific">Propionivibrio dicarboxylicus</name>
    <dbReference type="NCBI Taxonomy" id="83767"/>
    <lineage>
        <taxon>Bacteria</taxon>
        <taxon>Pseudomonadati</taxon>
        <taxon>Pseudomonadota</taxon>
        <taxon>Betaproteobacteria</taxon>
        <taxon>Rhodocyclales</taxon>
        <taxon>Rhodocyclaceae</taxon>
        <taxon>Propionivibrio</taxon>
    </lineage>
</organism>
<reference evidence="2 3" key="1">
    <citation type="submission" date="2016-10" db="EMBL/GenBank/DDBJ databases">
        <authorList>
            <person name="de Groot N.N."/>
        </authorList>
    </citation>
    <scope>NUCLEOTIDE SEQUENCE [LARGE SCALE GENOMIC DNA]</scope>
    <source>
        <strain evidence="2 3">DSM 5885</strain>
    </source>
</reference>
<evidence type="ECO:0000313" key="3">
    <source>
        <dbReference type="Proteomes" id="UP000198607"/>
    </source>
</evidence>
<evidence type="ECO:0000313" key="2">
    <source>
        <dbReference type="EMBL" id="SDH85520.1"/>
    </source>
</evidence>
<dbReference type="AlphaFoldDB" id="A0A1G8FTS4"/>
<accession>A0A1G8FTS4</accession>
<feature type="transmembrane region" description="Helical" evidence="1">
    <location>
        <begin position="16"/>
        <end position="33"/>
    </location>
</feature>
<keyword evidence="1" id="KW-1133">Transmembrane helix</keyword>
<evidence type="ECO:0000256" key="1">
    <source>
        <dbReference type="SAM" id="Phobius"/>
    </source>
</evidence>